<evidence type="ECO:0000256" key="1">
    <source>
        <dbReference type="SAM" id="MobiDB-lite"/>
    </source>
</evidence>
<proteinExistence type="predicted"/>
<feature type="compositionally biased region" description="Basic and acidic residues" evidence="1">
    <location>
        <begin position="1"/>
        <end position="11"/>
    </location>
</feature>
<dbReference type="EMBL" id="AMCV02000051">
    <property type="protein sequence ID" value="TDZ14400.1"/>
    <property type="molecule type" value="Genomic_DNA"/>
</dbReference>
<accession>A0A484F829</accession>
<sequence>MDNNRRGETKVSIEPSPGWRHRTAKGWAWCSGRDGLIQPVTVHSSLAVGHIASRGEPIRPATLPWLPRWMGVWVAAVKTPERRAEGETPSSWISSKSKQAAESGRRRWC</sequence>
<feature type="region of interest" description="Disordered" evidence="1">
    <location>
        <begin position="1"/>
        <end position="21"/>
    </location>
</feature>
<evidence type="ECO:0000313" key="2">
    <source>
        <dbReference type="EMBL" id="TDZ14400.1"/>
    </source>
</evidence>
<keyword evidence="3" id="KW-1185">Reference proteome</keyword>
<name>A0A484F829_COLOR</name>
<comment type="caution">
    <text evidence="2">The sequence shown here is derived from an EMBL/GenBank/DDBJ whole genome shotgun (WGS) entry which is preliminary data.</text>
</comment>
<reference evidence="3" key="1">
    <citation type="journal article" date="2013" name="New Phytol.">
        <title>Comparative genomic and transcriptomic analyses reveal the hemibiotrophic stage shift of Colletotrichum fungi.</title>
        <authorList>
            <person name="Gan P."/>
            <person name="Ikeda K."/>
            <person name="Irieda H."/>
            <person name="Narusaka M."/>
            <person name="O'Connell R.J."/>
            <person name="Narusaka Y."/>
            <person name="Takano Y."/>
            <person name="Kubo Y."/>
            <person name="Shirasu K."/>
        </authorList>
    </citation>
    <scope>NUCLEOTIDE SEQUENCE [LARGE SCALE GENOMIC DNA]</scope>
    <source>
        <strain evidence="3">104-T / ATCC 96160 / CBS 514.97 / LARS 414 / MAFF 240422</strain>
    </source>
</reference>
<feature type="region of interest" description="Disordered" evidence="1">
    <location>
        <begin position="81"/>
        <end position="109"/>
    </location>
</feature>
<dbReference type="Proteomes" id="UP000014480">
    <property type="component" value="Unassembled WGS sequence"/>
</dbReference>
<evidence type="ECO:0000313" key="3">
    <source>
        <dbReference type="Proteomes" id="UP000014480"/>
    </source>
</evidence>
<dbReference type="AlphaFoldDB" id="A0A484F829"/>
<protein>
    <submittedName>
        <fullName evidence="2">Uncharacterized protein</fullName>
    </submittedName>
</protein>
<gene>
    <name evidence="2" type="ORF">Cob_v012674</name>
</gene>
<feature type="compositionally biased region" description="Polar residues" evidence="1">
    <location>
        <begin position="88"/>
        <end position="100"/>
    </location>
</feature>
<reference evidence="3" key="2">
    <citation type="journal article" date="2019" name="Mol. Plant Microbe Interact.">
        <title>Genome sequence resources for four phytopathogenic fungi from the Colletotrichum orbiculare species complex.</title>
        <authorList>
            <person name="Gan P."/>
            <person name="Tsushima A."/>
            <person name="Narusaka M."/>
            <person name="Narusaka Y."/>
            <person name="Takano Y."/>
            <person name="Kubo Y."/>
            <person name="Shirasu K."/>
        </authorList>
    </citation>
    <scope>GENOME REANNOTATION</scope>
    <source>
        <strain evidence="3">104-T / ATCC 96160 / CBS 514.97 / LARS 414 / MAFF 240422</strain>
    </source>
</reference>
<organism evidence="2 3">
    <name type="scientific">Colletotrichum orbiculare (strain 104-T / ATCC 96160 / CBS 514.97 / LARS 414 / MAFF 240422)</name>
    <name type="common">Cucumber anthracnose fungus</name>
    <name type="synonym">Colletotrichum lagenarium</name>
    <dbReference type="NCBI Taxonomy" id="1213857"/>
    <lineage>
        <taxon>Eukaryota</taxon>
        <taxon>Fungi</taxon>
        <taxon>Dikarya</taxon>
        <taxon>Ascomycota</taxon>
        <taxon>Pezizomycotina</taxon>
        <taxon>Sordariomycetes</taxon>
        <taxon>Hypocreomycetidae</taxon>
        <taxon>Glomerellales</taxon>
        <taxon>Glomerellaceae</taxon>
        <taxon>Colletotrichum</taxon>
        <taxon>Colletotrichum orbiculare species complex</taxon>
    </lineage>
</organism>